<dbReference type="Gene3D" id="3.40.366.10">
    <property type="entry name" value="Malonyl-Coenzyme A Acyl Carrier Protein, domain 2"/>
    <property type="match status" value="2"/>
</dbReference>
<evidence type="ECO:0000313" key="15">
    <source>
        <dbReference type="Proteomes" id="UP000002484"/>
    </source>
</evidence>
<gene>
    <name evidence="14" type="ordered locus">FraEuI1c_3087</name>
</gene>
<feature type="region of interest" description="Disordered" evidence="10">
    <location>
        <begin position="1655"/>
        <end position="1675"/>
    </location>
</feature>
<keyword evidence="6" id="KW-0045">Antibiotic biosynthesis</keyword>
<dbReference type="STRING" id="298654.FraEuI1c_3087"/>
<dbReference type="Pfam" id="PF00550">
    <property type="entry name" value="PP-binding"/>
    <property type="match status" value="2"/>
</dbReference>
<dbReference type="SUPFAM" id="SSF47336">
    <property type="entry name" value="ACP-like"/>
    <property type="match status" value="2"/>
</dbReference>
<dbReference type="InterPro" id="IPR020807">
    <property type="entry name" value="PKS_DH"/>
</dbReference>
<sequence length="2899" mass="299915">MSDDQIRYLLRRVSAELHDTRARLREAEDQWREPIAIVGTACRFPGGANSPEQLWRLVAAGGDAVTEFPTDRGWDLDGLFDPDPDTPGTSYTRHGAFLADIAGFDNELFGISPREALATDPQHRLLLETTWELLERAGIDPATLRGGRTGTFIGTNGQDYAWRLTEVPPAVEGYIGAGNAASVASGRIAYTFGFEGPAVTVDTACSASLVALHLAAASLRSGESALAVAGGVTVVASPLGFTEFSRQRGLAVDGRCKPFAAAADGTGWAEGVGLLLLERLSDAQRNGHRVLALVRGSAINSDGASNGLTAPNGPAQERVIRAALASAGLTAADVDLLEAHGTGTTLGDPIEARALLATYGRDRPADRPAWLGGVKSNIGHTQAAAGVAGVIKAVEAIRHGVLPKTLHVDAPTPHVDWDAGAVRLLTESQPWPEGENPRRAAVSSFGISGTNAHVILEQAPEPAEPAPAPAGAAPADTHQLPLPWVLTAHTPAALAARAGALAAHLRERPAAAADIAYSLATTRTALEHRAVIVAATAEAALPALDTLTAGDDAAEPANANTARGAAEGSDALAVLFTGQGSQRIGMGAELYRAFPTFAAAFDAVATELDRHLAGHARHSVRDVVFGAAGVGDGELDQTLYTQTGLFAVETALFRLFESWGLRPDYVTGHSIGEVTAAHVAGVLALPDAAALVAARARLMAALPAGGAMVALRATEAEARDALAGVDGVDLAAVNGPSSVVLSGDERAVLAVAETFAREGRKTRRLTVSHAFHSPHVDGVLAEFRAVVAGLSFAAPAISVVSNLTGTIATAAELTDPEYWVRHVRGAVRFADVVAELHRAGVSAYLELGPDGTLSALAEETVTDALTGAGGEASRPVFAPALRRDRPEPATVVGALAQAYTRGARLDWDAVFTDLAGRLPVVAELPTYPFQRRRYWLDVPRPRATAPGLRATGHPLLTGATTLAGDATTLAVGTISGLDHPWVLDHVVSGTVLVPATAFVEAALRAGRDAGLDVLAELVIVEPLTLADDGTAEIQVRVGPDDGSGRHPVEVHARDAGAETADWHRHATGFLTSEPDARAADWDLAEWPPPGAVPADVSDLYDQLRVAGLAYGPAFAGLRAGWYRGEEIFAEAELPAGEWPAASAFGLHPALLDSVLHLGTLRGLADLPPGENRLPFAWDGVRVHAVGANAVRVRLVASAPDAATAWIADGTGAPVLSIDRLRSRRVPAGRRPGDRRSDALFTLDWIEAPAADGGSAPELRVLEIDSQAGATTPDAAHAATAQALHAVTDRLGDGRPDEAARLVVLTRGGVDAGGQDVPDPALAAVWGLVSSAQAEAPDTVVLVDTDGSEASSDALAGAVAAAVAAGEPRLALRSGRALIPRLVRAVPPGEQPIGLGWDPDGTVLITGGTGTLGALLARHLVTRHGLRHLVLASRSGDRDEAARRLLGELAEAGGQVTAAAVDVSDRDALAALLAAIPAEHPLTAVVHTAGVIEDGLLASLTEDRVAKALRAKADAAWHLHELTRTAGLAGFVLYSSVTGIVGGPGQGAYAAANTFLDALAARRRAEGLPATSLAWGMWEPRSGLTAHLSDADRARSARAGLVALSAADGLALFDAALTLDAPLVVPAALDLAAVGRATGGVPAPLRGLVRGQRRPVPTAATLNGTGGRTGEPAAARPGGALAGRLAGLAPADREAFALDLVRAEVAVVLGAPVEDVSGRRPFADAGFDSLTAVELRNRLDAATGLRLPATLTFDYPTPAAVAAHLLERLADSPAPTAPTAATAARRRPGRPDDDPIVIVAAACRFPGGVGSPEDLWRLLVEETDAVSEFPADRGWPTDALYDPDPAAFGRTYTRQGGFLRDVADFDARFFEISPREALATDPQQRLLLEASWELLERAGIDPATLRGSRTGVFAGVMYQDYASRLAQAPPALEGYLGNGTAGSVASGRIAYTFGFEGPAVTIDTACSSSLVALHLAVQSLRTGECDLALAGGVSIMASPAAFVDLSRQRALSADGRAKAFAAAADGVGWGEGLGLLLVERLSDATAAGHPVLAVVRGTAVNQDGASNGLTAPNGPSQQRVIRAALDAAGLAPHQVDAVEAHGTGTPLGDPIEAQALLATYGQGRPADRPLWLGSVKSNIAHTQAAAGAAGVIKMVEAIRHGLLPRTLHVDGPTPVVDWTAGAVELLTEARPWPETGAPRRAGVSSFGVSGTNAHVVLEQAPPADPVDPERPARGVVPWVLSGHTRKALRAQAARLADAVEADPELNLADVGHSLLATRARFVERAVVIGSDRAELLAGLRALADGRDAPNLVTGTAGEPGKTAFLFPGQGSQWLGMAEALLDTAPAFAERIAQCDRALAPHVGFSLVDVLRGRPGTPSLDAIEVLQPTLWGVLTALAEVWRSFGVRPDTVLGQSQGEITAATVAGALSLEDAARVVALRSQITVPLLEHGRLAAVALPSDEIEARLSRWPDRLWLAGVTSPSGGIVAGETAAVGELVAELSAEDVRARVLPSSFASHSPHVEPVRAQLSAALAGLAPRPGETAILSTVTAELVDGAGLDADYWYCNLREPVRLLAATQALLAMGHTVFVEVSPHPVLGFSVQESADAAGAATAVFTGTLRRDEGGLERFYAALAALWTRGVEVAWAQAFAGLAPRRVDLPTYAFQRRRYWLDAPTSLGGPVESGPDGLEADDDDRPRLLERVAGLTGADREAAVLEHVLEALTGVLALDDLEEAERPSADLAFRELGLTSLTAVELRNLLAADSGLALPATLVFDYPTPNAVAAHLAPQLATVELAPASPSGGGRSGPPNGSRRPTEAGGQAVRDALAALEAAVLADAPPDPGQADLSARLRALADEWARRSGDWAELDEWAGPDGGDEIDLDAASDEELFALVDDNSVE</sequence>
<dbReference type="Pfam" id="PF00698">
    <property type="entry name" value="Acyl_transf_1"/>
    <property type="match status" value="2"/>
</dbReference>
<feature type="active site" description="Proton donor; for dehydratase activity" evidence="9">
    <location>
        <position position="1152"/>
    </location>
</feature>
<dbReference type="PROSITE" id="PS52019">
    <property type="entry name" value="PKS_MFAS_DH"/>
    <property type="match status" value="1"/>
</dbReference>
<keyword evidence="15" id="KW-1185">Reference proteome</keyword>
<feature type="domain" description="Carrier" evidence="11">
    <location>
        <begin position="1691"/>
        <end position="1768"/>
    </location>
</feature>
<dbReference type="GO" id="GO:0004315">
    <property type="term" value="F:3-oxoacyl-[acyl-carrier-protein] synthase activity"/>
    <property type="evidence" value="ECO:0007669"/>
    <property type="project" value="InterPro"/>
</dbReference>
<dbReference type="InterPro" id="IPR016035">
    <property type="entry name" value="Acyl_Trfase/lysoPLipase"/>
</dbReference>
<evidence type="ECO:0000256" key="2">
    <source>
        <dbReference type="ARBA" id="ARBA00004792"/>
    </source>
</evidence>
<dbReference type="Pfam" id="PF16197">
    <property type="entry name" value="KAsynt_C_assoc"/>
    <property type="match status" value="2"/>
</dbReference>
<dbReference type="RefSeq" id="WP_013424228.1">
    <property type="nucleotide sequence ID" value="NC_014666.1"/>
</dbReference>
<dbReference type="InterPro" id="IPR050091">
    <property type="entry name" value="PKS_NRPS_Biosynth_Enz"/>
</dbReference>
<dbReference type="Gene3D" id="3.40.50.720">
    <property type="entry name" value="NAD(P)-binding Rossmann-like Domain"/>
    <property type="match status" value="1"/>
</dbReference>
<evidence type="ECO:0000259" key="13">
    <source>
        <dbReference type="PROSITE" id="PS52019"/>
    </source>
</evidence>
<evidence type="ECO:0000256" key="1">
    <source>
        <dbReference type="ARBA" id="ARBA00001957"/>
    </source>
</evidence>
<dbReference type="SMART" id="SM00823">
    <property type="entry name" value="PKS_PP"/>
    <property type="match status" value="2"/>
</dbReference>
<dbReference type="InterPro" id="IPR036736">
    <property type="entry name" value="ACP-like_sf"/>
</dbReference>
<proteinExistence type="predicted"/>
<evidence type="ECO:0000256" key="10">
    <source>
        <dbReference type="SAM" id="MobiDB-lite"/>
    </source>
</evidence>
<comment type="cofactor">
    <cofactor evidence="1">
        <name>pantetheine 4'-phosphate</name>
        <dbReference type="ChEBI" id="CHEBI:47942"/>
    </cofactor>
</comment>
<dbReference type="Pfam" id="PF14765">
    <property type="entry name" value="PS-DH"/>
    <property type="match status" value="1"/>
</dbReference>
<dbReference type="PROSITE" id="PS52004">
    <property type="entry name" value="KS3_2"/>
    <property type="match status" value="2"/>
</dbReference>
<dbReference type="GO" id="GO:0004312">
    <property type="term" value="F:fatty acid synthase activity"/>
    <property type="evidence" value="ECO:0007669"/>
    <property type="project" value="TreeGrafter"/>
</dbReference>
<dbReference type="InterPro" id="IPR049900">
    <property type="entry name" value="PKS_mFAS_DH"/>
</dbReference>
<dbReference type="InterPro" id="IPR018201">
    <property type="entry name" value="Ketoacyl_synth_AS"/>
</dbReference>
<dbReference type="InterPro" id="IPR020841">
    <property type="entry name" value="PKS_Beta-ketoAc_synthase_dom"/>
</dbReference>
<accession>E3JCX1</accession>
<reference evidence="14 15" key="1">
    <citation type="submission" date="2010-10" db="EMBL/GenBank/DDBJ databases">
        <title>Complete sequence of Frankia sp. EuI1c.</title>
        <authorList>
            <consortium name="US DOE Joint Genome Institute"/>
            <person name="Lucas S."/>
            <person name="Copeland A."/>
            <person name="Lapidus A."/>
            <person name="Cheng J.-F."/>
            <person name="Bruce D."/>
            <person name="Goodwin L."/>
            <person name="Pitluck S."/>
            <person name="Chertkov O."/>
            <person name="Detter J.C."/>
            <person name="Han C."/>
            <person name="Tapia R."/>
            <person name="Land M."/>
            <person name="Hauser L."/>
            <person name="Jeffries C."/>
            <person name="Kyrpides N."/>
            <person name="Ivanova N."/>
            <person name="Mikhailova N."/>
            <person name="Beauchemin N."/>
            <person name="Sen A."/>
            <person name="Sur S.A."/>
            <person name="Gtari M."/>
            <person name="Wall L."/>
            <person name="Tisa L."/>
            <person name="Woyke T."/>
        </authorList>
    </citation>
    <scope>NUCLEOTIDE SEQUENCE [LARGE SCALE GENOMIC DNA]</scope>
    <source>
        <strain evidence="15">DSM 45817 / CECT 9037 / EuI1c</strain>
    </source>
</reference>
<feature type="active site" description="Proton acceptor; for dehydratase activity" evidence="9">
    <location>
        <position position="985"/>
    </location>
</feature>
<dbReference type="PANTHER" id="PTHR43775">
    <property type="entry name" value="FATTY ACID SYNTHASE"/>
    <property type="match status" value="1"/>
</dbReference>
<feature type="region of interest" description="Disordered" evidence="10">
    <location>
        <begin position="1771"/>
        <end position="1791"/>
    </location>
</feature>
<dbReference type="InterPro" id="IPR042104">
    <property type="entry name" value="PKS_dehydratase_sf"/>
</dbReference>
<dbReference type="FunFam" id="3.40.47.10:FF:000019">
    <property type="entry name" value="Polyketide synthase type I"/>
    <property type="match status" value="2"/>
</dbReference>
<dbReference type="PROSITE" id="PS00012">
    <property type="entry name" value="PHOSPHOPANTETHEINE"/>
    <property type="match status" value="1"/>
</dbReference>
<dbReference type="SMART" id="SM00822">
    <property type="entry name" value="PKS_KR"/>
    <property type="match status" value="1"/>
</dbReference>
<dbReference type="SUPFAM" id="SSF52151">
    <property type="entry name" value="FabD/lysophospholipase-like"/>
    <property type="match status" value="2"/>
</dbReference>
<dbReference type="InterPro" id="IPR013968">
    <property type="entry name" value="PKS_KR"/>
</dbReference>
<dbReference type="eggNOG" id="COG3321">
    <property type="taxonomic scope" value="Bacteria"/>
</dbReference>
<evidence type="ECO:0000259" key="12">
    <source>
        <dbReference type="PROSITE" id="PS52004"/>
    </source>
</evidence>
<dbReference type="SMART" id="SM00826">
    <property type="entry name" value="PKS_DH"/>
    <property type="match status" value="1"/>
</dbReference>
<dbReference type="InterPro" id="IPR032821">
    <property type="entry name" value="PKS_assoc"/>
</dbReference>
<dbReference type="CDD" id="cd08956">
    <property type="entry name" value="KR_3_FAS_SDR_x"/>
    <property type="match status" value="1"/>
</dbReference>
<dbReference type="GO" id="GO:0033068">
    <property type="term" value="P:macrolide biosynthetic process"/>
    <property type="evidence" value="ECO:0007669"/>
    <property type="project" value="UniProtKB-ARBA"/>
</dbReference>
<dbReference type="HOGENOM" id="CLU_000022_35_8_11"/>
<dbReference type="InParanoid" id="E3JCX1"/>
<evidence type="ECO:0000256" key="7">
    <source>
        <dbReference type="ARBA" id="ARBA00023268"/>
    </source>
</evidence>
<evidence type="ECO:0000256" key="5">
    <source>
        <dbReference type="ARBA" id="ARBA00022679"/>
    </source>
</evidence>
<dbReference type="InterPro" id="IPR014030">
    <property type="entry name" value="Ketoacyl_synth_N"/>
</dbReference>
<dbReference type="CDD" id="cd00833">
    <property type="entry name" value="PKS"/>
    <property type="match status" value="2"/>
</dbReference>
<name>E3JCX1_PSEI1</name>
<dbReference type="Gene3D" id="3.30.70.3290">
    <property type="match status" value="2"/>
</dbReference>
<dbReference type="InterPro" id="IPR016039">
    <property type="entry name" value="Thiolase-like"/>
</dbReference>
<dbReference type="InterPro" id="IPR049552">
    <property type="entry name" value="PKS_DH_N"/>
</dbReference>
<protein>
    <submittedName>
        <fullName evidence="14">Beta-ketoacyl synthase</fullName>
    </submittedName>
</protein>
<dbReference type="InterPro" id="IPR020806">
    <property type="entry name" value="PKS_PP-bd"/>
</dbReference>
<feature type="region of interest" description="N-terminal hotdog fold" evidence="9">
    <location>
        <begin position="953"/>
        <end position="1077"/>
    </location>
</feature>
<dbReference type="SMART" id="SM00825">
    <property type="entry name" value="PKS_KS"/>
    <property type="match status" value="2"/>
</dbReference>
<dbReference type="FunFam" id="1.10.1200.10:FF:000007">
    <property type="entry name" value="Probable polyketide synthase pks17"/>
    <property type="match status" value="1"/>
</dbReference>
<dbReference type="Pfam" id="PF02801">
    <property type="entry name" value="Ketoacyl-synt_C"/>
    <property type="match status" value="2"/>
</dbReference>
<dbReference type="KEGG" id="fri:FraEuI1c_3087"/>
<dbReference type="SUPFAM" id="SSF53901">
    <property type="entry name" value="Thiolase-like"/>
    <property type="match status" value="2"/>
</dbReference>
<evidence type="ECO:0000256" key="3">
    <source>
        <dbReference type="ARBA" id="ARBA00022450"/>
    </source>
</evidence>
<keyword evidence="3" id="KW-0596">Phosphopantetheine</keyword>
<dbReference type="Gene3D" id="1.10.1200.10">
    <property type="entry name" value="ACP-like"/>
    <property type="match status" value="2"/>
</dbReference>
<dbReference type="GO" id="GO:0031177">
    <property type="term" value="F:phosphopantetheine binding"/>
    <property type="evidence" value="ECO:0007669"/>
    <property type="project" value="InterPro"/>
</dbReference>
<dbReference type="EMBL" id="CP002299">
    <property type="protein sequence ID" value="ADP81110.1"/>
    <property type="molecule type" value="Genomic_DNA"/>
</dbReference>
<dbReference type="SMART" id="SM00827">
    <property type="entry name" value="PKS_AT"/>
    <property type="match status" value="2"/>
</dbReference>
<dbReference type="SUPFAM" id="SSF55048">
    <property type="entry name" value="Probable ACP-binding domain of malonyl-CoA ACP transacylase"/>
    <property type="match status" value="2"/>
</dbReference>
<keyword evidence="8" id="KW-0012">Acyltransferase</keyword>
<keyword evidence="7" id="KW-0511">Multifunctional enzyme</keyword>
<dbReference type="Pfam" id="PF00109">
    <property type="entry name" value="ketoacyl-synt"/>
    <property type="match status" value="2"/>
</dbReference>
<dbReference type="SMART" id="SM01294">
    <property type="entry name" value="PKS_PP_betabranch"/>
    <property type="match status" value="1"/>
</dbReference>
<feature type="region of interest" description="Disordered" evidence="10">
    <location>
        <begin position="2795"/>
        <end position="2820"/>
    </location>
</feature>
<dbReference type="Gene3D" id="3.40.47.10">
    <property type="match status" value="2"/>
</dbReference>
<dbReference type="Pfam" id="PF21089">
    <property type="entry name" value="PKS_DH_N"/>
    <property type="match status" value="1"/>
</dbReference>
<dbReference type="InterPro" id="IPR016036">
    <property type="entry name" value="Malonyl_transacylase_ACP-bd"/>
</dbReference>
<dbReference type="InterPro" id="IPR057326">
    <property type="entry name" value="KR_dom"/>
</dbReference>
<dbReference type="InterPro" id="IPR036291">
    <property type="entry name" value="NAD(P)-bd_dom_sf"/>
</dbReference>
<dbReference type="InterPro" id="IPR014031">
    <property type="entry name" value="Ketoacyl_synth_C"/>
</dbReference>
<dbReference type="Pfam" id="PF08659">
    <property type="entry name" value="KR"/>
    <property type="match status" value="1"/>
</dbReference>
<evidence type="ECO:0000256" key="8">
    <source>
        <dbReference type="ARBA" id="ARBA00023315"/>
    </source>
</evidence>
<feature type="domain" description="Ketosynthase family 3 (KS3)" evidence="12">
    <location>
        <begin position="32"/>
        <end position="458"/>
    </location>
</feature>
<dbReference type="Pfam" id="PF08990">
    <property type="entry name" value="Docking"/>
    <property type="match status" value="1"/>
</dbReference>
<feature type="domain" description="Carrier" evidence="11">
    <location>
        <begin position="2711"/>
        <end position="2789"/>
    </location>
</feature>
<organism evidence="14 15">
    <name type="scientific">Pseudofrankia inefficax (strain DSM 45817 / CECT 9037 / DDB 130130 / EuI1c)</name>
    <name type="common">Frankia inefficax</name>
    <dbReference type="NCBI Taxonomy" id="298654"/>
    <lineage>
        <taxon>Bacteria</taxon>
        <taxon>Bacillati</taxon>
        <taxon>Actinomycetota</taxon>
        <taxon>Actinomycetes</taxon>
        <taxon>Frankiales</taxon>
        <taxon>Frankiaceae</taxon>
        <taxon>Pseudofrankia</taxon>
    </lineage>
</organism>
<feature type="compositionally biased region" description="Low complexity" evidence="10">
    <location>
        <begin position="1771"/>
        <end position="1782"/>
    </location>
</feature>
<dbReference type="OrthoDB" id="9778690at2"/>
<evidence type="ECO:0000256" key="9">
    <source>
        <dbReference type="PROSITE-ProRule" id="PRU01363"/>
    </source>
</evidence>
<feature type="domain" description="PKS/mFAS DH" evidence="13">
    <location>
        <begin position="953"/>
        <end position="1231"/>
    </location>
</feature>
<dbReference type="InterPro" id="IPR001227">
    <property type="entry name" value="Ac_transferase_dom_sf"/>
</dbReference>
<dbReference type="GO" id="GO:0006633">
    <property type="term" value="P:fatty acid biosynthetic process"/>
    <property type="evidence" value="ECO:0007669"/>
    <property type="project" value="InterPro"/>
</dbReference>
<evidence type="ECO:0000313" key="14">
    <source>
        <dbReference type="EMBL" id="ADP81110.1"/>
    </source>
</evidence>
<dbReference type="Proteomes" id="UP000002484">
    <property type="component" value="Chromosome"/>
</dbReference>
<dbReference type="InterPro" id="IPR006162">
    <property type="entry name" value="Ppantetheine_attach_site"/>
</dbReference>
<evidence type="ECO:0000256" key="4">
    <source>
        <dbReference type="ARBA" id="ARBA00022553"/>
    </source>
</evidence>
<keyword evidence="4" id="KW-0597">Phosphoprotein</keyword>
<evidence type="ECO:0000256" key="6">
    <source>
        <dbReference type="ARBA" id="ARBA00023194"/>
    </source>
</evidence>
<evidence type="ECO:0000259" key="11">
    <source>
        <dbReference type="PROSITE" id="PS50075"/>
    </source>
</evidence>
<dbReference type="PROSITE" id="PS00606">
    <property type="entry name" value="KS3_1"/>
    <property type="match status" value="2"/>
</dbReference>
<dbReference type="PANTHER" id="PTHR43775:SF51">
    <property type="entry name" value="INACTIVE PHENOLPHTHIOCEROL SYNTHESIS POLYKETIDE SYNTHASE TYPE I PKS1-RELATED"/>
    <property type="match status" value="1"/>
</dbReference>
<dbReference type="SUPFAM" id="SSF51735">
    <property type="entry name" value="NAD(P)-binding Rossmann-fold domains"/>
    <property type="match status" value="2"/>
</dbReference>
<dbReference type="InterPro" id="IPR009081">
    <property type="entry name" value="PP-bd_ACP"/>
</dbReference>
<dbReference type="InterPro" id="IPR015083">
    <property type="entry name" value="NorB/c/GfsB-D-like_docking"/>
</dbReference>
<feature type="region of interest" description="C-terminal hotdog fold" evidence="9">
    <location>
        <begin position="1091"/>
        <end position="1231"/>
    </location>
</feature>
<dbReference type="InterPro" id="IPR014043">
    <property type="entry name" value="Acyl_transferase_dom"/>
</dbReference>
<comment type="pathway">
    <text evidence="2">Antibiotic biosynthesis.</text>
</comment>
<feature type="domain" description="Ketosynthase family 3 (KS3)" evidence="12">
    <location>
        <begin position="1792"/>
        <end position="2218"/>
    </location>
</feature>
<dbReference type="PROSITE" id="PS50075">
    <property type="entry name" value="CARRIER"/>
    <property type="match status" value="2"/>
</dbReference>
<dbReference type="Gene3D" id="3.10.129.110">
    <property type="entry name" value="Polyketide synthase dehydratase"/>
    <property type="match status" value="1"/>
</dbReference>
<keyword evidence="5" id="KW-0808">Transferase</keyword>
<dbReference type="InterPro" id="IPR049551">
    <property type="entry name" value="PKS_DH_C"/>
</dbReference>